<organism evidence="1 2">
    <name type="scientific">Shackletoniella antarctica</name>
    <dbReference type="NCBI Taxonomy" id="268115"/>
    <lineage>
        <taxon>Bacteria</taxon>
        <taxon>Bacillati</taxon>
        <taxon>Cyanobacteriota</taxon>
        <taxon>Cyanophyceae</taxon>
        <taxon>Oculatellales</taxon>
        <taxon>Oculatellaceae</taxon>
        <taxon>Shackletoniella</taxon>
    </lineage>
</organism>
<feature type="non-terminal residue" evidence="1">
    <location>
        <position position="1"/>
    </location>
</feature>
<protein>
    <submittedName>
        <fullName evidence="1">Uncharacterized protein</fullName>
    </submittedName>
</protein>
<dbReference type="NCBIfam" id="TIGR03661">
    <property type="entry name" value="T1SS_VCA0849"/>
    <property type="match status" value="1"/>
</dbReference>
<comment type="caution">
    <text evidence="1">The sequence shown here is derived from an EMBL/GenBank/DDBJ whole genome shotgun (WGS) entry which is preliminary data.</text>
</comment>
<accession>A0A2W4WI77</accession>
<dbReference type="EMBL" id="QBMN01000012">
    <property type="protein sequence ID" value="PZO44834.1"/>
    <property type="molecule type" value="Genomic_DNA"/>
</dbReference>
<dbReference type="AlphaFoldDB" id="A0A2W4WI77"/>
<evidence type="ECO:0000313" key="2">
    <source>
        <dbReference type="Proteomes" id="UP000249081"/>
    </source>
</evidence>
<reference evidence="1 2" key="2">
    <citation type="submission" date="2018-06" db="EMBL/GenBank/DDBJ databases">
        <title>Metagenomic assembly of (sub)arctic Cyanobacteria and their associated microbiome from non-axenic cultures.</title>
        <authorList>
            <person name="Baurain D."/>
        </authorList>
    </citation>
    <scope>NUCLEOTIDE SEQUENCE [LARGE SCALE GENOMIC DNA]</scope>
    <source>
        <strain evidence="1">ULC041bin1</strain>
    </source>
</reference>
<sequence>RLGTPGAYGGVLVGATGPDAGPDAGPDIVVDFRLAEGDRLDFSLITVQPAFAGVELLPFLSFGQVGANTEVQVTTPLGQTTTEAILLDVEADTITPSSLSFTTPAGLPLLK</sequence>
<gene>
    <name evidence="1" type="ORF">DCF17_02820</name>
</gene>
<evidence type="ECO:0000313" key="1">
    <source>
        <dbReference type="EMBL" id="PZO44834.1"/>
    </source>
</evidence>
<dbReference type="InterPro" id="IPR019960">
    <property type="entry name" value="T1SS_VCA0849"/>
</dbReference>
<name>A0A2W4WI77_9CYAN</name>
<reference evidence="2" key="1">
    <citation type="submission" date="2018-04" db="EMBL/GenBank/DDBJ databases">
        <authorList>
            <person name="Cornet L."/>
        </authorList>
    </citation>
    <scope>NUCLEOTIDE SEQUENCE [LARGE SCALE GENOMIC DNA]</scope>
</reference>
<proteinExistence type="predicted"/>
<dbReference type="Proteomes" id="UP000249081">
    <property type="component" value="Unassembled WGS sequence"/>
</dbReference>